<dbReference type="RefSeq" id="WP_067589921.1">
    <property type="nucleotide sequence ID" value="NZ_LXSL01000011.1"/>
</dbReference>
<dbReference type="EMBL" id="LXSL01000011">
    <property type="protein sequence ID" value="OAM31146.1"/>
    <property type="molecule type" value="Genomic_DNA"/>
</dbReference>
<dbReference type="Proteomes" id="UP000077885">
    <property type="component" value="Unassembled WGS sequence"/>
</dbReference>
<keyword evidence="2" id="KW-1185">Reference proteome</keyword>
<evidence type="ECO:0000313" key="1">
    <source>
        <dbReference type="EMBL" id="OAM31146.1"/>
    </source>
</evidence>
<organism evidence="1 2">
    <name type="scientific">Eikenella longinqua</name>
    <dbReference type="NCBI Taxonomy" id="1795827"/>
    <lineage>
        <taxon>Bacteria</taxon>
        <taxon>Pseudomonadati</taxon>
        <taxon>Pseudomonadota</taxon>
        <taxon>Betaproteobacteria</taxon>
        <taxon>Neisseriales</taxon>
        <taxon>Neisseriaceae</taxon>
        <taxon>Eikenella</taxon>
    </lineage>
</organism>
<sequence length="241" mass="27332">MPIPPPLSPALAAFYQTVHGLETNGYLPLHYPANGNPNAFRSDYFGDEYPHRHIIALNSMDDFFFVDDREAAQGFPVYFCYHDGDWEQPFAVSPALAEFARFLLRLRQIMETGQDSSQTADFIARHCDVAHNGFWQEVHQSLCEQKELEAEWARQEALRQAKIAGGDWVFGHIVITDLGQAKTKVAARMKQLHGLSTAEALAAANRLPILYRSGLWQYMRAHLEELHSWGVSAQFVPQSEQ</sequence>
<proteinExistence type="predicted"/>
<dbReference type="OrthoDB" id="8444591at2"/>
<reference evidence="2" key="1">
    <citation type="submission" date="2016-05" db="EMBL/GenBank/DDBJ databases">
        <title>Draft genome of Corynebacterium afermentans subsp. afermentans LCDC 88199T.</title>
        <authorList>
            <person name="Bernier A.-M."/>
            <person name="Bernard K."/>
        </authorList>
    </citation>
    <scope>NUCLEOTIDE SEQUENCE [LARGE SCALE GENOMIC DNA]</scope>
    <source>
        <strain evidence="2">NML02-A-017</strain>
    </source>
</reference>
<accession>A0A1A9S265</accession>
<dbReference type="AlphaFoldDB" id="A0A1A9S265"/>
<comment type="caution">
    <text evidence="1">The sequence shown here is derived from an EMBL/GenBank/DDBJ whole genome shotgun (WGS) entry which is preliminary data.</text>
</comment>
<evidence type="ECO:0008006" key="3">
    <source>
        <dbReference type="Google" id="ProtNLM"/>
    </source>
</evidence>
<protein>
    <recommendedName>
        <fullName evidence="3">SMI1/KNR4 family protein</fullName>
    </recommendedName>
</protein>
<gene>
    <name evidence="1" type="ORF">A7P95_01190</name>
</gene>
<dbReference type="STRING" id="1795827.A7P95_01190"/>
<evidence type="ECO:0000313" key="2">
    <source>
        <dbReference type="Proteomes" id="UP000077885"/>
    </source>
</evidence>
<name>A0A1A9S265_9NEIS</name>